<dbReference type="GO" id="GO:0031965">
    <property type="term" value="C:nuclear membrane"/>
    <property type="evidence" value="ECO:0007669"/>
    <property type="project" value="UniProtKB-SubCell"/>
</dbReference>
<dbReference type="EMBL" id="JAKWFO010000008">
    <property type="protein sequence ID" value="KAI9634015.1"/>
    <property type="molecule type" value="Genomic_DNA"/>
</dbReference>
<comment type="caution">
    <text evidence="9">The sequence shown here is derived from an EMBL/GenBank/DDBJ whole genome shotgun (WGS) entry which is preliminary data.</text>
</comment>
<comment type="subcellular location">
    <subcellularLocation>
        <location evidence="7">Nucleus</location>
        <location evidence="7">Nuclear pore complex</location>
    </subcellularLocation>
    <subcellularLocation>
        <location evidence="7">Nucleus membrane</location>
    </subcellularLocation>
</comment>
<evidence type="ECO:0000256" key="3">
    <source>
        <dbReference type="ARBA" id="ARBA00022927"/>
    </source>
</evidence>
<dbReference type="GO" id="GO:0031080">
    <property type="term" value="C:nuclear pore outer ring"/>
    <property type="evidence" value="ECO:0007669"/>
    <property type="project" value="TreeGrafter"/>
</dbReference>
<comment type="function">
    <text evidence="7">Functions as a component of the nuclear pore complex (NPC).</text>
</comment>
<keyword evidence="7" id="KW-0472">Membrane</keyword>
<evidence type="ECO:0000313" key="10">
    <source>
        <dbReference type="Proteomes" id="UP001164286"/>
    </source>
</evidence>
<dbReference type="InterPro" id="IPR007252">
    <property type="entry name" value="Nup84/Nup107"/>
</dbReference>
<evidence type="ECO:0000256" key="8">
    <source>
        <dbReference type="SAM" id="MobiDB-lite"/>
    </source>
</evidence>
<keyword evidence="2" id="KW-0509">mRNA transport</keyword>
<dbReference type="GO" id="GO:0017056">
    <property type="term" value="F:structural constituent of nuclear pore"/>
    <property type="evidence" value="ECO:0007669"/>
    <property type="project" value="UniProtKB-UniRule"/>
</dbReference>
<dbReference type="GO" id="GO:0000973">
    <property type="term" value="P:post-transcriptional tethering of RNA polymerase II gene DNA at nuclear periphery"/>
    <property type="evidence" value="ECO:0007669"/>
    <property type="project" value="TreeGrafter"/>
</dbReference>
<dbReference type="PANTHER" id="PTHR13003:SF2">
    <property type="entry name" value="NUCLEAR PORE COMPLEX PROTEIN NUP107"/>
    <property type="match status" value="1"/>
</dbReference>
<gene>
    <name evidence="9" type="ORF">MKK02DRAFT_17675</name>
</gene>
<feature type="region of interest" description="Disordered" evidence="8">
    <location>
        <begin position="176"/>
        <end position="209"/>
    </location>
</feature>
<dbReference type="AlphaFoldDB" id="A0AA38H4X6"/>
<evidence type="ECO:0000313" key="9">
    <source>
        <dbReference type="EMBL" id="KAI9634015.1"/>
    </source>
</evidence>
<accession>A0AA38H4X6</accession>
<keyword evidence="5 7" id="KW-0906">Nuclear pore complex</keyword>
<dbReference type="GeneID" id="77725024"/>
<evidence type="ECO:0000256" key="7">
    <source>
        <dbReference type="RuleBase" id="RU365072"/>
    </source>
</evidence>
<comment type="subunit">
    <text evidence="7">Part of the nuclear pore complex (NPC).</text>
</comment>
<organism evidence="9 10">
    <name type="scientific">Dioszegia hungarica</name>
    <dbReference type="NCBI Taxonomy" id="4972"/>
    <lineage>
        <taxon>Eukaryota</taxon>
        <taxon>Fungi</taxon>
        <taxon>Dikarya</taxon>
        <taxon>Basidiomycota</taxon>
        <taxon>Agaricomycotina</taxon>
        <taxon>Tremellomycetes</taxon>
        <taxon>Tremellales</taxon>
        <taxon>Bulleribasidiaceae</taxon>
        <taxon>Dioszegia</taxon>
    </lineage>
</organism>
<evidence type="ECO:0000256" key="1">
    <source>
        <dbReference type="ARBA" id="ARBA00022448"/>
    </source>
</evidence>
<name>A0AA38H4X6_9TREE</name>
<dbReference type="Proteomes" id="UP001164286">
    <property type="component" value="Unassembled WGS sequence"/>
</dbReference>
<evidence type="ECO:0000256" key="5">
    <source>
        <dbReference type="ARBA" id="ARBA00023132"/>
    </source>
</evidence>
<protein>
    <recommendedName>
        <fullName evidence="7">Nuclear pore complex protein</fullName>
    </recommendedName>
</protein>
<comment type="similarity">
    <text evidence="7">Belongs to the nucleoporin Nup84/Nup107 family.</text>
</comment>
<evidence type="ECO:0000256" key="2">
    <source>
        <dbReference type="ARBA" id="ARBA00022816"/>
    </source>
</evidence>
<evidence type="ECO:0000256" key="6">
    <source>
        <dbReference type="ARBA" id="ARBA00023242"/>
    </source>
</evidence>
<keyword evidence="6 7" id="KW-0539">Nucleus</keyword>
<keyword evidence="1 7" id="KW-0813">Transport</keyword>
<dbReference type="Pfam" id="PF04121">
    <property type="entry name" value="Nup84_Nup100"/>
    <property type="match status" value="1"/>
</dbReference>
<reference evidence="9" key="1">
    <citation type="journal article" date="2022" name="G3 (Bethesda)">
        <title>High quality genome of the basidiomycete yeast Dioszegia hungarica PDD-24b-2 isolated from cloud water.</title>
        <authorList>
            <person name="Jarrige D."/>
            <person name="Haridas S."/>
            <person name="Bleykasten-Grosshans C."/>
            <person name="Joly M."/>
            <person name="Nadalig T."/>
            <person name="Sancelme M."/>
            <person name="Vuilleumier S."/>
            <person name="Grigoriev I.V."/>
            <person name="Amato P."/>
            <person name="Bringel F."/>
        </authorList>
    </citation>
    <scope>NUCLEOTIDE SEQUENCE</scope>
    <source>
        <strain evidence="9">PDD-24b-2</strain>
    </source>
</reference>
<dbReference type="Gene3D" id="1.20.190.50">
    <property type="match status" value="1"/>
</dbReference>
<dbReference type="Gene3D" id="1.10.3450.20">
    <property type="match status" value="1"/>
</dbReference>
<evidence type="ECO:0000256" key="4">
    <source>
        <dbReference type="ARBA" id="ARBA00023010"/>
    </source>
</evidence>
<dbReference type="GO" id="GO:0006606">
    <property type="term" value="P:protein import into nucleus"/>
    <property type="evidence" value="ECO:0007669"/>
    <property type="project" value="TreeGrafter"/>
</dbReference>
<keyword evidence="4 7" id="KW-0811">Translocation</keyword>
<dbReference type="PANTHER" id="PTHR13003">
    <property type="entry name" value="NUP107-RELATED"/>
    <property type="match status" value="1"/>
</dbReference>
<sequence>MAASATTYQAFARIFTSYHDQYSEPGPSNRQIDAGIRYDAVLDEQGGLLASLMGALEEEIRSKQSNSWDSGMDEGFTADERGALLLEHRTWQLLRTVFDNRLPREEADFAPASSQAVLRDNPYITPGDLIQLFVDEDEELSMLATLVDHLQSRPLLTSSPPLESRHGYLPATLRRAKNQQHCSAAGPRRPDSLDPDFTLREPQGQGLAGEDQTYQHPLLETLFDLVRHGELDQAVKVCEMGGEPWRGASLMGGRRWAMAGLTAGDDSGEMALEGNRRRNLWKKACRSIAKNPILSPSERNLYAALTSDLPTLLPACSTWEDHLWAHLQARVEARLDSKWRELGGFWEEESQALGGDEDEVRPSGGLEEVFGEMAGVQNDNVAAASRNPYYVAQRMIMLGRTDALLSQFASQLSGIEEKTSPELIGPLIRFFAHLILILRNLNRPVPETPANAILQAYLQILEREGNDQLVAMYAACLREGSGEESYARFLYAMDHTATKEARIEALSRAKTHNLDVAAIARETVRLTLEEAFAAIPALSREQPDITMFTTGLTERDVHLIRSIEWLTILTDTAEDAVIKANDVGRYFLSLGQANSAQALLKTLPPNLTSAVDDDEDNDYQLLEHEDVGRLFGVFACHELVDEVLSRAPKATATRMEQHNWRKSLNGTIEKVHSATVDLLTSDWLRFLLSAGSENASQRLKELRRIRQIFIPDLILRLHTLLITHSALFPSLIQTALDLTKVVAREDNHVYEEFFGMEGAGRLVDYLERVREVAMLALRSGGSAFQVLAR</sequence>
<dbReference type="GO" id="GO:0006406">
    <property type="term" value="P:mRNA export from nucleus"/>
    <property type="evidence" value="ECO:0007669"/>
    <property type="project" value="TreeGrafter"/>
</dbReference>
<keyword evidence="10" id="KW-1185">Reference proteome</keyword>
<keyword evidence="3" id="KW-0653">Protein transport</keyword>
<dbReference type="RefSeq" id="XP_052943792.1">
    <property type="nucleotide sequence ID" value="XM_053085823.1"/>
</dbReference>
<proteinExistence type="inferred from homology"/>